<evidence type="ECO:0000313" key="1">
    <source>
        <dbReference type="EMBL" id="KAK3580790.1"/>
    </source>
</evidence>
<proteinExistence type="predicted"/>
<protein>
    <submittedName>
        <fullName evidence="1">Uncharacterized protein</fullName>
    </submittedName>
</protein>
<accession>A0AAE0RWF8</accession>
<reference evidence="1" key="2">
    <citation type="journal article" date="2021" name="Genome Biol. Evol.">
        <title>Developing a high-quality reference genome for a parasitic bivalve with doubly uniparental inheritance (Bivalvia: Unionida).</title>
        <authorList>
            <person name="Smith C.H."/>
        </authorList>
    </citation>
    <scope>NUCLEOTIDE SEQUENCE</scope>
    <source>
        <strain evidence="1">CHS0354</strain>
        <tissue evidence="1">Mantle</tissue>
    </source>
</reference>
<gene>
    <name evidence="1" type="ORF">CHS0354_025128</name>
</gene>
<organism evidence="1 2">
    <name type="scientific">Potamilus streckersoni</name>
    <dbReference type="NCBI Taxonomy" id="2493646"/>
    <lineage>
        <taxon>Eukaryota</taxon>
        <taxon>Metazoa</taxon>
        <taxon>Spiralia</taxon>
        <taxon>Lophotrochozoa</taxon>
        <taxon>Mollusca</taxon>
        <taxon>Bivalvia</taxon>
        <taxon>Autobranchia</taxon>
        <taxon>Heteroconchia</taxon>
        <taxon>Palaeoheterodonta</taxon>
        <taxon>Unionida</taxon>
        <taxon>Unionoidea</taxon>
        <taxon>Unionidae</taxon>
        <taxon>Ambleminae</taxon>
        <taxon>Lampsilini</taxon>
        <taxon>Potamilus</taxon>
    </lineage>
</organism>
<reference evidence="1" key="1">
    <citation type="journal article" date="2021" name="Genome Biol. Evol.">
        <title>A High-Quality Reference Genome for a Parasitic Bivalve with Doubly Uniparental Inheritance (Bivalvia: Unionida).</title>
        <authorList>
            <person name="Smith C.H."/>
        </authorList>
    </citation>
    <scope>NUCLEOTIDE SEQUENCE</scope>
    <source>
        <strain evidence="1">CHS0354</strain>
    </source>
</reference>
<dbReference type="EMBL" id="JAEAOA010001501">
    <property type="protein sequence ID" value="KAK3580790.1"/>
    <property type="molecule type" value="Genomic_DNA"/>
</dbReference>
<dbReference type="AlphaFoldDB" id="A0AAE0RWF8"/>
<sequence length="215" mass="25366">MDALRRSAVIATSSTAFFWNIYIKLNKNQSLVPEAYIHSKEKCTKEIENKRRTETFVTEYHSLASDGKLINSRRYVSKQFQGRTHKSYLLLSPEIAHRLLKLDLTLTLEQILEQTEVKWYIRSRVCLEVAELHTEKNLITETIAEEAEKIKVKGRMIEEKEKRQKQEQLSANWMTFQEHFTHLGHPQKIPIQEIKAPIVSKKSSWKKWWSGQKNK</sequence>
<reference evidence="1" key="3">
    <citation type="submission" date="2023-05" db="EMBL/GenBank/DDBJ databases">
        <authorList>
            <person name="Smith C.H."/>
        </authorList>
    </citation>
    <scope>NUCLEOTIDE SEQUENCE</scope>
    <source>
        <strain evidence="1">CHS0354</strain>
        <tissue evidence="1">Mantle</tissue>
    </source>
</reference>
<comment type="caution">
    <text evidence="1">The sequence shown here is derived from an EMBL/GenBank/DDBJ whole genome shotgun (WGS) entry which is preliminary data.</text>
</comment>
<name>A0AAE0RWF8_9BIVA</name>
<dbReference type="Proteomes" id="UP001195483">
    <property type="component" value="Unassembled WGS sequence"/>
</dbReference>
<keyword evidence="2" id="KW-1185">Reference proteome</keyword>
<evidence type="ECO:0000313" key="2">
    <source>
        <dbReference type="Proteomes" id="UP001195483"/>
    </source>
</evidence>